<feature type="region of interest" description="Disordered" evidence="1">
    <location>
        <begin position="1"/>
        <end position="20"/>
    </location>
</feature>
<reference evidence="2" key="1">
    <citation type="submission" date="2021-02" db="EMBL/GenBank/DDBJ databases">
        <authorList>
            <person name="Dougan E. K."/>
            <person name="Rhodes N."/>
            <person name="Thang M."/>
            <person name="Chan C."/>
        </authorList>
    </citation>
    <scope>NUCLEOTIDE SEQUENCE</scope>
</reference>
<feature type="compositionally biased region" description="Basic residues" evidence="1">
    <location>
        <begin position="310"/>
        <end position="324"/>
    </location>
</feature>
<feature type="region of interest" description="Disordered" evidence="1">
    <location>
        <begin position="310"/>
        <end position="341"/>
    </location>
</feature>
<comment type="caution">
    <text evidence="2">The sequence shown here is derived from an EMBL/GenBank/DDBJ whole genome shotgun (WGS) entry which is preliminary data.</text>
</comment>
<name>A0A813H189_POLGL</name>
<proteinExistence type="predicted"/>
<sequence>MSAEPAMQTDEVARDGVRPRSMQFEQEMPATPEAAHSASAPLTLGAIAGLLDEKLAPVTSSVASLTLRLNKLQENFESQFADTRLEMETNIEILDSRVSSVESAISKVALLESTLEGLIKRSQDELLNFKGASQTTSAPDVVSTTVIGGLSSLGNSESGIQWVKDKLWWTNAPQPTDVFTKGSDYIGLVFAKFATASERDRAISTLNQAKEKMSDGKMVRASPDRPVEERAVRRILFGAKDMLYQKGLAWDSLWVEPESGVLQFDTDIVMTVSVLNSTISVNYGTDWETYLAGGTWTDLMSDATEKIKKSILSKGKGKGSKKGKGHSEGKGKGGGGKPHSG</sequence>
<feature type="compositionally biased region" description="Gly residues" evidence="1">
    <location>
        <begin position="332"/>
        <end position="341"/>
    </location>
</feature>
<protein>
    <submittedName>
        <fullName evidence="2">Uncharacterized protein</fullName>
    </submittedName>
</protein>
<evidence type="ECO:0000256" key="1">
    <source>
        <dbReference type="SAM" id="MobiDB-lite"/>
    </source>
</evidence>
<gene>
    <name evidence="2" type="ORF">PGLA1383_LOCUS47508</name>
</gene>
<accession>A0A813H189</accession>
<evidence type="ECO:0000313" key="2">
    <source>
        <dbReference type="EMBL" id="CAE8631400.1"/>
    </source>
</evidence>
<dbReference type="EMBL" id="CAJNNV010030120">
    <property type="protein sequence ID" value="CAE8631400.1"/>
    <property type="molecule type" value="Genomic_DNA"/>
</dbReference>
<evidence type="ECO:0000313" key="3">
    <source>
        <dbReference type="Proteomes" id="UP000654075"/>
    </source>
</evidence>
<dbReference type="Proteomes" id="UP000654075">
    <property type="component" value="Unassembled WGS sequence"/>
</dbReference>
<organism evidence="2 3">
    <name type="scientific">Polarella glacialis</name>
    <name type="common">Dinoflagellate</name>
    <dbReference type="NCBI Taxonomy" id="89957"/>
    <lineage>
        <taxon>Eukaryota</taxon>
        <taxon>Sar</taxon>
        <taxon>Alveolata</taxon>
        <taxon>Dinophyceae</taxon>
        <taxon>Suessiales</taxon>
        <taxon>Suessiaceae</taxon>
        <taxon>Polarella</taxon>
    </lineage>
</organism>
<dbReference type="AlphaFoldDB" id="A0A813H189"/>
<keyword evidence="3" id="KW-1185">Reference proteome</keyword>
<dbReference type="OMA" id="HAMANCK"/>